<feature type="region of interest" description="Disordered" evidence="1">
    <location>
        <begin position="1"/>
        <end position="69"/>
    </location>
</feature>
<keyword evidence="3" id="KW-1185">Reference proteome</keyword>
<evidence type="ECO:0000256" key="1">
    <source>
        <dbReference type="SAM" id="MobiDB-lite"/>
    </source>
</evidence>
<feature type="compositionally biased region" description="Basic residues" evidence="1">
    <location>
        <begin position="49"/>
        <end position="62"/>
    </location>
</feature>
<organism evidence="2 3">
    <name type="scientific">Aegilops tauschii subsp. strangulata</name>
    <name type="common">Goatgrass</name>
    <dbReference type="NCBI Taxonomy" id="200361"/>
    <lineage>
        <taxon>Eukaryota</taxon>
        <taxon>Viridiplantae</taxon>
        <taxon>Streptophyta</taxon>
        <taxon>Embryophyta</taxon>
        <taxon>Tracheophyta</taxon>
        <taxon>Spermatophyta</taxon>
        <taxon>Magnoliopsida</taxon>
        <taxon>Liliopsida</taxon>
        <taxon>Poales</taxon>
        <taxon>Poaceae</taxon>
        <taxon>BOP clade</taxon>
        <taxon>Pooideae</taxon>
        <taxon>Triticodae</taxon>
        <taxon>Triticeae</taxon>
        <taxon>Triticinae</taxon>
        <taxon>Aegilops</taxon>
    </lineage>
</organism>
<accession>A0A453MRI6</accession>
<evidence type="ECO:0000313" key="3">
    <source>
        <dbReference type="Proteomes" id="UP000015105"/>
    </source>
</evidence>
<protein>
    <submittedName>
        <fullName evidence="2">Uncharacterized protein</fullName>
    </submittedName>
</protein>
<sequence>RGPDQPKPASPLDGILLRQAPRGTLASPAGRRRPSPVHTPPAGLASSTSRHRQPWRRGRRARFSGGPSG</sequence>
<evidence type="ECO:0000313" key="2">
    <source>
        <dbReference type="EnsemblPlants" id="AET6Gv20048800.1"/>
    </source>
</evidence>
<reference evidence="2" key="5">
    <citation type="journal article" date="2021" name="G3 (Bethesda)">
        <title>Aegilops tauschii genome assembly Aet v5.0 features greater sequence contiguity and improved annotation.</title>
        <authorList>
            <person name="Wang L."/>
            <person name="Zhu T."/>
            <person name="Rodriguez J.C."/>
            <person name="Deal K.R."/>
            <person name="Dubcovsky J."/>
            <person name="McGuire P.E."/>
            <person name="Lux T."/>
            <person name="Spannagl M."/>
            <person name="Mayer K.F.X."/>
            <person name="Baldrich P."/>
            <person name="Meyers B.C."/>
            <person name="Huo N."/>
            <person name="Gu Y.Q."/>
            <person name="Zhou H."/>
            <person name="Devos K.M."/>
            <person name="Bennetzen J.L."/>
            <person name="Unver T."/>
            <person name="Budak H."/>
            <person name="Gulick P.J."/>
            <person name="Galiba G."/>
            <person name="Kalapos B."/>
            <person name="Nelson D.R."/>
            <person name="Li P."/>
            <person name="You F.M."/>
            <person name="Luo M.C."/>
            <person name="Dvorak J."/>
        </authorList>
    </citation>
    <scope>NUCLEOTIDE SEQUENCE [LARGE SCALE GENOMIC DNA]</scope>
    <source>
        <strain evidence="2">cv. AL8/78</strain>
    </source>
</reference>
<dbReference type="Proteomes" id="UP000015105">
    <property type="component" value="Chromosome 6D"/>
</dbReference>
<dbReference type="Gramene" id="AET6Gv20048800.1">
    <property type="protein sequence ID" value="AET6Gv20048800.1"/>
    <property type="gene ID" value="AET6Gv20048800"/>
</dbReference>
<reference evidence="3" key="2">
    <citation type="journal article" date="2017" name="Nat. Plants">
        <title>The Aegilops tauschii genome reveals multiple impacts of transposons.</title>
        <authorList>
            <person name="Zhao G."/>
            <person name="Zou C."/>
            <person name="Li K."/>
            <person name="Wang K."/>
            <person name="Li T."/>
            <person name="Gao L."/>
            <person name="Zhang X."/>
            <person name="Wang H."/>
            <person name="Yang Z."/>
            <person name="Liu X."/>
            <person name="Jiang W."/>
            <person name="Mao L."/>
            <person name="Kong X."/>
            <person name="Jiao Y."/>
            <person name="Jia J."/>
        </authorList>
    </citation>
    <scope>NUCLEOTIDE SEQUENCE [LARGE SCALE GENOMIC DNA]</scope>
    <source>
        <strain evidence="3">cv. AL8/78</strain>
    </source>
</reference>
<name>A0A453MRI6_AEGTS</name>
<proteinExistence type="predicted"/>
<reference evidence="2" key="4">
    <citation type="submission" date="2019-03" db="UniProtKB">
        <authorList>
            <consortium name="EnsemblPlants"/>
        </authorList>
    </citation>
    <scope>IDENTIFICATION</scope>
</reference>
<reference evidence="3" key="1">
    <citation type="journal article" date="2014" name="Science">
        <title>Ancient hybridizations among the ancestral genomes of bread wheat.</title>
        <authorList>
            <consortium name="International Wheat Genome Sequencing Consortium,"/>
            <person name="Marcussen T."/>
            <person name="Sandve S.R."/>
            <person name="Heier L."/>
            <person name="Spannagl M."/>
            <person name="Pfeifer M."/>
            <person name="Jakobsen K.S."/>
            <person name="Wulff B.B."/>
            <person name="Steuernagel B."/>
            <person name="Mayer K.F."/>
            <person name="Olsen O.A."/>
        </authorList>
    </citation>
    <scope>NUCLEOTIDE SEQUENCE [LARGE SCALE GENOMIC DNA]</scope>
    <source>
        <strain evidence="3">cv. AL8/78</strain>
    </source>
</reference>
<dbReference type="EnsemblPlants" id="AET6Gv20048800.1">
    <property type="protein sequence ID" value="AET6Gv20048800.1"/>
    <property type="gene ID" value="AET6Gv20048800"/>
</dbReference>
<reference evidence="2" key="3">
    <citation type="journal article" date="2017" name="Nature">
        <title>Genome sequence of the progenitor of the wheat D genome Aegilops tauschii.</title>
        <authorList>
            <person name="Luo M.C."/>
            <person name="Gu Y.Q."/>
            <person name="Puiu D."/>
            <person name="Wang H."/>
            <person name="Twardziok S.O."/>
            <person name="Deal K.R."/>
            <person name="Huo N."/>
            <person name="Zhu T."/>
            <person name="Wang L."/>
            <person name="Wang Y."/>
            <person name="McGuire P.E."/>
            <person name="Liu S."/>
            <person name="Long H."/>
            <person name="Ramasamy R.K."/>
            <person name="Rodriguez J.C."/>
            <person name="Van S.L."/>
            <person name="Yuan L."/>
            <person name="Wang Z."/>
            <person name="Xia Z."/>
            <person name="Xiao L."/>
            <person name="Anderson O.D."/>
            <person name="Ouyang S."/>
            <person name="Liang Y."/>
            <person name="Zimin A.V."/>
            <person name="Pertea G."/>
            <person name="Qi P."/>
            <person name="Bennetzen J.L."/>
            <person name="Dai X."/>
            <person name="Dawson M.W."/>
            <person name="Muller H.G."/>
            <person name="Kugler K."/>
            <person name="Rivarola-Duarte L."/>
            <person name="Spannagl M."/>
            <person name="Mayer K.F.X."/>
            <person name="Lu F.H."/>
            <person name="Bevan M.W."/>
            <person name="Leroy P."/>
            <person name="Li P."/>
            <person name="You F.M."/>
            <person name="Sun Q."/>
            <person name="Liu Z."/>
            <person name="Lyons E."/>
            <person name="Wicker T."/>
            <person name="Salzberg S.L."/>
            <person name="Devos K.M."/>
            <person name="Dvorak J."/>
        </authorList>
    </citation>
    <scope>NUCLEOTIDE SEQUENCE [LARGE SCALE GENOMIC DNA]</scope>
    <source>
        <strain evidence="2">cv. AL8/78</strain>
    </source>
</reference>
<dbReference type="AlphaFoldDB" id="A0A453MRI6"/>